<comment type="function">
    <text evidence="9">Involved in protein export. Acts as a chaperone by maintaining the newly synthesized protein in an open conformation. Functions as a peptidyl-prolyl cis-trans isomerase.</text>
</comment>
<dbReference type="Pfam" id="PF05698">
    <property type="entry name" value="Trigger_C"/>
    <property type="match status" value="1"/>
</dbReference>
<reference evidence="12 13" key="1">
    <citation type="submission" date="2019-08" db="EMBL/GenBank/DDBJ databases">
        <title>In-depth cultivation of the pig gut microbiome towards novel bacterial diversity and tailored functional studies.</title>
        <authorList>
            <person name="Wylensek D."/>
            <person name="Hitch T.C.A."/>
            <person name="Clavel T."/>
        </authorList>
    </citation>
    <scope>NUCLEOTIDE SEQUENCE [LARGE SCALE GENOMIC DNA]</scope>
    <source>
        <strain evidence="12 13">WCA-693-APC-MOT-I</strain>
    </source>
</reference>
<evidence type="ECO:0000256" key="3">
    <source>
        <dbReference type="ARBA" id="ARBA00005464"/>
    </source>
</evidence>
<evidence type="ECO:0000256" key="4">
    <source>
        <dbReference type="ARBA" id="ARBA00022618"/>
    </source>
</evidence>
<evidence type="ECO:0000313" key="12">
    <source>
        <dbReference type="EMBL" id="MSS63988.1"/>
    </source>
</evidence>
<dbReference type="InterPro" id="IPR046357">
    <property type="entry name" value="PPIase_dom_sf"/>
</dbReference>
<protein>
    <recommendedName>
        <fullName evidence="10">peptidylprolyl isomerase</fullName>
        <ecNumber evidence="10">5.2.1.8</ecNumber>
    </recommendedName>
</protein>
<dbReference type="Gene3D" id="1.10.3120.10">
    <property type="entry name" value="Trigger factor, C-terminal domain"/>
    <property type="match status" value="1"/>
</dbReference>
<feature type="domain" description="PPIase FKBP-type" evidence="11">
    <location>
        <begin position="113"/>
        <end position="195"/>
    </location>
</feature>
<dbReference type="SUPFAM" id="SSF109998">
    <property type="entry name" value="Triger factor/SurA peptide-binding domain-like"/>
    <property type="match status" value="1"/>
</dbReference>
<dbReference type="InterPro" id="IPR027304">
    <property type="entry name" value="Trigger_fact/SurA_dom_sf"/>
</dbReference>
<sequence>MYSAGKNLREEKGEMKMKRKVVTTIMVVSLVAMMTACGDKSVSSKKEETTKAETQASKDENYKISDCVQLGEYKGLKKEAAKVTDEDVDTYIKQQLESNAEKKKIKEGKVKDGDTVNIDYEGKKDGKAFEGGSQKGYDLTIGSNTFIDGFEDGLIGAKVGETVKLNLTFPKNYNSKELAGKKVVFTVKVNYIQGDPIIPELNDKYVKKNTNYKTVEEYKKATNEQLLNEKQAQNESAVWQEAVKNTKIKKYPQVELDKAFENIKSYYQQMAASYNTDLDTILSQFGSSEKTFEEDTKDIVKAGVAEKLVALAIAEKEGLEVTDKEYEAKIDEFVNNGYGTKEDIKKKVKEEDLKQQLLMEKAQKVVIDSAVEK</sequence>
<dbReference type="FunFam" id="3.10.50.40:FF:000001">
    <property type="entry name" value="Trigger factor"/>
    <property type="match status" value="1"/>
</dbReference>
<dbReference type="GO" id="GO:0051301">
    <property type="term" value="P:cell division"/>
    <property type="evidence" value="ECO:0007669"/>
    <property type="project" value="UniProtKB-KW"/>
</dbReference>
<comment type="caution">
    <text evidence="12">The sequence shown here is derived from an EMBL/GenBank/DDBJ whole genome shotgun (WGS) entry which is preliminary data.</text>
</comment>
<dbReference type="EMBL" id="VUMT01000012">
    <property type="protein sequence ID" value="MSS63988.1"/>
    <property type="molecule type" value="Genomic_DNA"/>
</dbReference>
<evidence type="ECO:0000256" key="2">
    <source>
        <dbReference type="ARBA" id="ARBA00004496"/>
    </source>
</evidence>
<evidence type="ECO:0000256" key="6">
    <source>
        <dbReference type="ARBA" id="ARBA00023186"/>
    </source>
</evidence>
<evidence type="ECO:0000256" key="1">
    <source>
        <dbReference type="ARBA" id="ARBA00000971"/>
    </source>
</evidence>
<keyword evidence="4" id="KW-0132">Cell division</keyword>
<dbReference type="Proteomes" id="UP000482209">
    <property type="component" value="Unassembled WGS sequence"/>
</dbReference>
<evidence type="ECO:0000256" key="9">
    <source>
        <dbReference type="ARBA" id="ARBA00024849"/>
    </source>
</evidence>
<dbReference type="AlphaFoldDB" id="A0A6L5Y0Q0"/>
<keyword evidence="5 10" id="KW-0697">Rotamase</keyword>
<evidence type="ECO:0000256" key="7">
    <source>
        <dbReference type="ARBA" id="ARBA00023235"/>
    </source>
</evidence>
<dbReference type="GO" id="GO:0005737">
    <property type="term" value="C:cytoplasm"/>
    <property type="evidence" value="ECO:0007669"/>
    <property type="project" value="UniProtKB-SubCell"/>
</dbReference>
<evidence type="ECO:0000256" key="10">
    <source>
        <dbReference type="PROSITE-ProRule" id="PRU00277"/>
    </source>
</evidence>
<dbReference type="NCBIfam" id="TIGR00115">
    <property type="entry name" value="tig"/>
    <property type="match status" value="1"/>
</dbReference>
<dbReference type="InterPro" id="IPR005215">
    <property type="entry name" value="Trig_fac"/>
</dbReference>
<dbReference type="GO" id="GO:0006457">
    <property type="term" value="P:protein folding"/>
    <property type="evidence" value="ECO:0007669"/>
    <property type="project" value="InterPro"/>
</dbReference>
<evidence type="ECO:0000256" key="8">
    <source>
        <dbReference type="ARBA" id="ARBA00023306"/>
    </source>
</evidence>
<evidence type="ECO:0000259" key="11">
    <source>
        <dbReference type="PROSITE" id="PS50059"/>
    </source>
</evidence>
<dbReference type="Pfam" id="PF00254">
    <property type="entry name" value="FKBP_C"/>
    <property type="match status" value="1"/>
</dbReference>
<dbReference type="InterPro" id="IPR001179">
    <property type="entry name" value="PPIase_FKBP_dom"/>
</dbReference>
<dbReference type="InterPro" id="IPR037041">
    <property type="entry name" value="Trigger_fac_C_sf"/>
</dbReference>
<keyword evidence="8" id="KW-0131">Cell cycle</keyword>
<proteinExistence type="inferred from homology"/>
<dbReference type="InterPro" id="IPR008880">
    <property type="entry name" value="Trigger_fac_C"/>
</dbReference>
<accession>A0A6L5Y0Q0</accession>
<comment type="catalytic activity">
    <reaction evidence="1 10">
        <text>[protein]-peptidylproline (omega=180) = [protein]-peptidylproline (omega=0)</text>
        <dbReference type="Rhea" id="RHEA:16237"/>
        <dbReference type="Rhea" id="RHEA-COMP:10747"/>
        <dbReference type="Rhea" id="RHEA-COMP:10748"/>
        <dbReference type="ChEBI" id="CHEBI:83833"/>
        <dbReference type="ChEBI" id="CHEBI:83834"/>
        <dbReference type="EC" id="5.2.1.8"/>
    </reaction>
</comment>
<dbReference type="EC" id="5.2.1.8" evidence="10"/>
<comment type="similarity">
    <text evidence="3">Belongs to the FKBP-type PPIase family. Tig subfamily.</text>
</comment>
<dbReference type="Gene3D" id="3.10.50.40">
    <property type="match status" value="1"/>
</dbReference>
<evidence type="ECO:0000313" key="13">
    <source>
        <dbReference type="Proteomes" id="UP000482209"/>
    </source>
</evidence>
<evidence type="ECO:0000256" key="5">
    <source>
        <dbReference type="ARBA" id="ARBA00023110"/>
    </source>
</evidence>
<dbReference type="SUPFAM" id="SSF54534">
    <property type="entry name" value="FKBP-like"/>
    <property type="match status" value="1"/>
</dbReference>
<keyword evidence="13" id="KW-1185">Reference proteome</keyword>
<comment type="subcellular location">
    <subcellularLocation>
        <location evidence="2">Cytoplasm</location>
    </subcellularLocation>
</comment>
<keyword evidence="6" id="KW-0143">Chaperone</keyword>
<dbReference type="GO" id="GO:0015031">
    <property type="term" value="P:protein transport"/>
    <property type="evidence" value="ECO:0007669"/>
    <property type="project" value="InterPro"/>
</dbReference>
<gene>
    <name evidence="12" type="primary">tig</name>
    <name evidence="12" type="ORF">FYJ58_08890</name>
</gene>
<dbReference type="PROSITE" id="PS50059">
    <property type="entry name" value="FKBP_PPIASE"/>
    <property type="match status" value="1"/>
</dbReference>
<organism evidence="12 13">
    <name type="scientific">Velocimicrobium porci</name>
    <dbReference type="NCBI Taxonomy" id="2606634"/>
    <lineage>
        <taxon>Bacteria</taxon>
        <taxon>Bacillati</taxon>
        <taxon>Bacillota</taxon>
        <taxon>Clostridia</taxon>
        <taxon>Lachnospirales</taxon>
        <taxon>Lachnospiraceae</taxon>
        <taxon>Velocimicrobium</taxon>
    </lineage>
</organism>
<keyword evidence="7 10" id="KW-0413">Isomerase</keyword>
<dbReference type="GO" id="GO:0003755">
    <property type="term" value="F:peptidyl-prolyl cis-trans isomerase activity"/>
    <property type="evidence" value="ECO:0007669"/>
    <property type="project" value="UniProtKB-KW"/>
</dbReference>
<name>A0A6L5Y0Q0_9FIRM</name>